<dbReference type="PANTHER" id="PTHR33562:SF23">
    <property type="entry name" value="PROTEIN QUIVER"/>
    <property type="match status" value="1"/>
</dbReference>
<gene>
    <name evidence="10" type="ORF">GWI33_020897</name>
</gene>
<dbReference type="InterPro" id="IPR050975">
    <property type="entry name" value="Sleep_regulator"/>
</dbReference>
<evidence type="ECO:0000256" key="3">
    <source>
        <dbReference type="ARBA" id="ARBA00022692"/>
    </source>
</evidence>
<feature type="chain" id="PRO_5032428088" description="Protein sleepless" evidence="9">
    <location>
        <begin position="22"/>
        <end position="143"/>
    </location>
</feature>
<keyword evidence="2" id="KW-0336">GPI-anchor</keyword>
<evidence type="ECO:0000256" key="4">
    <source>
        <dbReference type="ARBA" id="ARBA00022729"/>
    </source>
</evidence>
<evidence type="ECO:0000313" key="10">
    <source>
        <dbReference type="EMBL" id="KAF7265827.1"/>
    </source>
</evidence>
<evidence type="ECO:0000256" key="8">
    <source>
        <dbReference type="ARBA" id="ARBA00023288"/>
    </source>
</evidence>
<dbReference type="Proteomes" id="UP000625711">
    <property type="component" value="Unassembled WGS sequence"/>
</dbReference>
<organism evidence="10 11">
    <name type="scientific">Rhynchophorus ferrugineus</name>
    <name type="common">Red palm weevil</name>
    <name type="synonym">Curculio ferrugineus</name>
    <dbReference type="NCBI Taxonomy" id="354439"/>
    <lineage>
        <taxon>Eukaryota</taxon>
        <taxon>Metazoa</taxon>
        <taxon>Ecdysozoa</taxon>
        <taxon>Arthropoda</taxon>
        <taxon>Hexapoda</taxon>
        <taxon>Insecta</taxon>
        <taxon>Pterygota</taxon>
        <taxon>Neoptera</taxon>
        <taxon>Endopterygota</taxon>
        <taxon>Coleoptera</taxon>
        <taxon>Polyphaga</taxon>
        <taxon>Cucujiformia</taxon>
        <taxon>Curculionidae</taxon>
        <taxon>Dryophthorinae</taxon>
        <taxon>Rhynchophorus</taxon>
    </lineage>
</organism>
<sequence length="143" mass="16217">MNMKFKTIVLALVAFIRPGLSIKCLQCNSAEDARCLDVNKSNSSSLFLKECDGSYNNHEPFCRKFVTHIVDSKETRVVRSCGWIIDDSTFRIDYCGRKDTDFIFKENCGCFTDGCNSSINLGLHSYVVLFCLIPYALKCLITR</sequence>
<dbReference type="Pfam" id="PF17064">
    <property type="entry name" value="QVR"/>
    <property type="match status" value="1"/>
</dbReference>
<dbReference type="AlphaFoldDB" id="A0A834I2M4"/>
<evidence type="ECO:0000256" key="9">
    <source>
        <dbReference type="SAM" id="SignalP"/>
    </source>
</evidence>
<evidence type="ECO:0000256" key="2">
    <source>
        <dbReference type="ARBA" id="ARBA00022622"/>
    </source>
</evidence>
<accession>A0A834I2M4</accession>
<dbReference type="GO" id="GO:0030431">
    <property type="term" value="P:sleep"/>
    <property type="evidence" value="ECO:0007669"/>
    <property type="project" value="InterPro"/>
</dbReference>
<keyword evidence="6" id="KW-0472">Membrane</keyword>
<reference evidence="10" key="1">
    <citation type="submission" date="2020-08" db="EMBL/GenBank/DDBJ databases">
        <title>Genome sequencing and assembly of the red palm weevil Rhynchophorus ferrugineus.</title>
        <authorList>
            <person name="Dias G.B."/>
            <person name="Bergman C.M."/>
            <person name="Manee M."/>
        </authorList>
    </citation>
    <scope>NUCLEOTIDE SEQUENCE</scope>
    <source>
        <strain evidence="10">AA-2017</strain>
        <tissue evidence="10">Whole larva</tissue>
    </source>
</reference>
<evidence type="ECO:0000256" key="6">
    <source>
        <dbReference type="ARBA" id="ARBA00023136"/>
    </source>
</evidence>
<keyword evidence="7" id="KW-0325">Glycoprotein</keyword>
<protein>
    <recommendedName>
        <fullName evidence="12">Protein sleepless</fullName>
    </recommendedName>
</protein>
<evidence type="ECO:0000256" key="1">
    <source>
        <dbReference type="ARBA" id="ARBA00004589"/>
    </source>
</evidence>
<keyword evidence="5" id="KW-1133">Transmembrane helix</keyword>
<comment type="subcellular location">
    <subcellularLocation>
        <location evidence="1">Membrane</location>
        <topology evidence="1">Lipid-anchor</topology>
        <topology evidence="1">GPI-anchor</topology>
    </subcellularLocation>
</comment>
<comment type="caution">
    <text evidence="10">The sequence shown here is derived from an EMBL/GenBank/DDBJ whole genome shotgun (WGS) entry which is preliminary data.</text>
</comment>
<dbReference type="EMBL" id="JAACXV010014584">
    <property type="protein sequence ID" value="KAF7265827.1"/>
    <property type="molecule type" value="Genomic_DNA"/>
</dbReference>
<keyword evidence="3" id="KW-0812">Transmembrane</keyword>
<dbReference type="GO" id="GO:0032222">
    <property type="term" value="P:regulation of synaptic transmission, cholinergic"/>
    <property type="evidence" value="ECO:0007669"/>
    <property type="project" value="InterPro"/>
</dbReference>
<evidence type="ECO:0000256" key="7">
    <source>
        <dbReference type="ARBA" id="ARBA00023180"/>
    </source>
</evidence>
<keyword evidence="11" id="KW-1185">Reference proteome</keyword>
<proteinExistence type="predicted"/>
<dbReference type="GO" id="GO:0098552">
    <property type="term" value="C:side of membrane"/>
    <property type="evidence" value="ECO:0007669"/>
    <property type="project" value="UniProtKB-KW"/>
</dbReference>
<feature type="signal peptide" evidence="9">
    <location>
        <begin position="1"/>
        <end position="21"/>
    </location>
</feature>
<dbReference type="InterPro" id="IPR031424">
    <property type="entry name" value="QVR-like"/>
</dbReference>
<dbReference type="OrthoDB" id="6420171at2759"/>
<name>A0A834I2M4_RHYFE</name>
<keyword evidence="4 9" id="KW-0732">Signal</keyword>
<keyword evidence="8" id="KW-0449">Lipoprotein</keyword>
<evidence type="ECO:0000313" key="11">
    <source>
        <dbReference type="Proteomes" id="UP000625711"/>
    </source>
</evidence>
<dbReference type="PANTHER" id="PTHR33562">
    <property type="entry name" value="ATILLA, ISOFORM B-RELATED-RELATED"/>
    <property type="match status" value="1"/>
</dbReference>
<evidence type="ECO:0000256" key="5">
    <source>
        <dbReference type="ARBA" id="ARBA00022989"/>
    </source>
</evidence>
<evidence type="ECO:0008006" key="12">
    <source>
        <dbReference type="Google" id="ProtNLM"/>
    </source>
</evidence>